<dbReference type="HOGENOM" id="CLU_1924139_0_0_0"/>
<dbReference type="Pfam" id="PF01381">
    <property type="entry name" value="HTH_3"/>
    <property type="match status" value="1"/>
</dbReference>
<sequence>MRGNAAAEEVKMKLHERLRELRSERGLRLKDVAETAGISVPYLSDLERGRTNPSLETLQTLAGAYSITVHDLLEGVEFYGDSTEGALPKGLADLVADPLLGSQITPDWVRTLSRIELRGKRPRDKQDWYEIYLHLKRILG</sequence>
<dbReference type="Gene3D" id="1.10.260.40">
    <property type="entry name" value="lambda repressor-like DNA-binding domains"/>
    <property type="match status" value="1"/>
</dbReference>
<dbReference type="STRING" id="319795.Dgeo_0336"/>
<dbReference type="SUPFAM" id="SSF47413">
    <property type="entry name" value="lambda repressor-like DNA-binding domains"/>
    <property type="match status" value="1"/>
</dbReference>
<dbReference type="KEGG" id="dge:Dgeo_0336"/>
<dbReference type="PANTHER" id="PTHR46797">
    <property type="entry name" value="HTH-TYPE TRANSCRIPTIONAL REGULATOR"/>
    <property type="match status" value="1"/>
</dbReference>
<evidence type="ECO:0000256" key="1">
    <source>
        <dbReference type="ARBA" id="ARBA00023125"/>
    </source>
</evidence>
<dbReference type="EMBL" id="CP000359">
    <property type="protein sequence ID" value="ABF44639.1"/>
    <property type="molecule type" value="Genomic_DNA"/>
</dbReference>
<keyword evidence="5" id="KW-0002">3D-structure</keyword>
<accession>Q1J1J5</accession>
<protein>
    <submittedName>
        <fullName evidence="3">Transcriptional regulator, XRE family</fullName>
    </submittedName>
</protein>
<dbReference type="PDB" id="6JQ1">
    <property type="method" value="X-ray"/>
    <property type="resolution" value="2.30 A"/>
    <property type="chains" value="A/B=12-140"/>
</dbReference>
<dbReference type="GO" id="GO:0003700">
    <property type="term" value="F:DNA-binding transcription factor activity"/>
    <property type="evidence" value="ECO:0007669"/>
    <property type="project" value="TreeGrafter"/>
</dbReference>
<feature type="domain" description="HTH cro/C1-type" evidence="2">
    <location>
        <begin position="18"/>
        <end position="72"/>
    </location>
</feature>
<dbReference type="GO" id="GO:0003677">
    <property type="term" value="F:DNA binding"/>
    <property type="evidence" value="ECO:0007669"/>
    <property type="project" value="UniProtKB-KW"/>
</dbReference>
<dbReference type="PANTHER" id="PTHR46797:SF1">
    <property type="entry name" value="METHYLPHOSPHONATE SYNTHASE"/>
    <property type="match status" value="1"/>
</dbReference>
<reference evidence="5" key="2">
    <citation type="journal article" date="2019" name="Nucleic Acids Res.">
        <title>Structure and DNA damage-dependent derepression mechanism for the XRE family member DG-DdrO.</title>
        <authorList>
            <person name="Lu H."/>
            <person name="Wang L."/>
            <person name="Li S."/>
            <person name="Pan C."/>
            <person name="Cheng K."/>
            <person name="Luo Y."/>
            <person name="Xu H."/>
            <person name="Tian B."/>
            <person name="Zhao Y."/>
            <person name="Hua Y."/>
        </authorList>
    </citation>
    <scope>X-RAY CRYSTALLOGRAPHY (2.30 ANGSTROMS) OF 12-140</scope>
</reference>
<dbReference type="AlphaFoldDB" id="Q1J1J5"/>
<keyword evidence="4" id="KW-1185">Reference proteome</keyword>
<evidence type="ECO:0000313" key="4">
    <source>
        <dbReference type="Proteomes" id="UP000002431"/>
    </source>
</evidence>
<dbReference type="InterPro" id="IPR050807">
    <property type="entry name" value="TransReg_Diox_bact_type"/>
</dbReference>
<evidence type="ECO:0000313" key="3">
    <source>
        <dbReference type="EMBL" id="ABF44639.1"/>
    </source>
</evidence>
<dbReference type="SMART" id="SM00530">
    <property type="entry name" value="HTH_XRE"/>
    <property type="match status" value="1"/>
</dbReference>
<dbReference type="InterPro" id="IPR001387">
    <property type="entry name" value="Cro/C1-type_HTH"/>
</dbReference>
<evidence type="ECO:0000259" key="2">
    <source>
        <dbReference type="PROSITE" id="PS50943"/>
    </source>
</evidence>
<dbReference type="eggNOG" id="COG1396">
    <property type="taxonomic scope" value="Bacteria"/>
</dbReference>
<dbReference type="InterPro" id="IPR010982">
    <property type="entry name" value="Lambda_DNA-bd_dom_sf"/>
</dbReference>
<dbReference type="SMR" id="Q1J1J5"/>
<name>Q1J1J5_DEIGD</name>
<dbReference type="GO" id="GO:0005829">
    <property type="term" value="C:cytosol"/>
    <property type="evidence" value="ECO:0007669"/>
    <property type="project" value="TreeGrafter"/>
</dbReference>
<keyword evidence="1" id="KW-0238">DNA-binding</keyword>
<organism evidence="3 4">
    <name type="scientific">Deinococcus geothermalis (strain DSM 11300 / CIP 105573 / AG-3a)</name>
    <dbReference type="NCBI Taxonomy" id="319795"/>
    <lineage>
        <taxon>Bacteria</taxon>
        <taxon>Thermotogati</taxon>
        <taxon>Deinococcota</taxon>
        <taxon>Deinococci</taxon>
        <taxon>Deinococcales</taxon>
        <taxon>Deinococcaceae</taxon>
        <taxon>Deinococcus</taxon>
    </lineage>
</organism>
<evidence type="ECO:0007829" key="5">
    <source>
        <dbReference type="PDB" id="6JQ1"/>
    </source>
</evidence>
<dbReference type="PDBsum" id="6JQ1"/>
<proteinExistence type="evidence at protein level"/>
<dbReference type="CDD" id="cd00093">
    <property type="entry name" value="HTH_XRE"/>
    <property type="match status" value="1"/>
</dbReference>
<dbReference type="PROSITE" id="PS50943">
    <property type="entry name" value="HTH_CROC1"/>
    <property type="match status" value="1"/>
</dbReference>
<gene>
    <name evidence="3" type="ordered locus">Dgeo_0336</name>
</gene>
<dbReference type="Proteomes" id="UP000002431">
    <property type="component" value="Chromosome"/>
</dbReference>
<reference evidence="3" key="1">
    <citation type="submission" date="2006-04" db="EMBL/GenBank/DDBJ databases">
        <title>Complete sequence of chromosome of Deinococcus geothermalis DSM 11300.</title>
        <authorList>
            <consortium name="US DOE Joint Genome Institute"/>
            <person name="Copeland A."/>
            <person name="Lucas S."/>
            <person name="Lapidus A."/>
            <person name="Barry K."/>
            <person name="Detter J.C."/>
            <person name="Glavina del Rio T."/>
            <person name="Hammon N."/>
            <person name="Israni S."/>
            <person name="Dalin E."/>
            <person name="Tice H."/>
            <person name="Pitluck S."/>
            <person name="Brettin T."/>
            <person name="Bruce D."/>
            <person name="Han C."/>
            <person name="Tapia R."/>
            <person name="Saunders E."/>
            <person name="Gilna P."/>
            <person name="Schmutz J."/>
            <person name="Larimer F."/>
            <person name="Land M."/>
            <person name="Hauser L."/>
            <person name="Kyrpides N."/>
            <person name="Kim E."/>
            <person name="Daly M.J."/>
            <person name="Fredrickson J.K."/>
            <person name="Makarova K.S."/>
            <person name="Gaidamakova E.K."/>
            <person name="Zhai M."/>
            <person name="Richardson P."/>
        </authorList>
    </citation>
    <scope>NUCLEOTIDE SEQUENCE</scope>
    <source>
        <strain evidence="3">DSM 11300</strain>
    </source>
</reference>